<evidence type="ECO:0000313" key="3">
    <source>
        <dbReference type="EMBL" id="ARJ57460.1"/>
    </source>
</evidence>
<dbReference type="PIRSF" id="PIRSF006156">
    <property type="entry name" value="YafQ"/>
    <property type="match status" value="1"/>
</dbReference>
<proteinExistence type="predicted"/>
<name>A0A1W6BZK3_9BACT</name>
<dbReference type="Gene3D" id="3.30.2310.20">
    <property type="entry name" value="RelE-like"/>
    <property type="match status" value="1"/>
</dbReference>
<dbReference type="AlphaFoldDB" id="A0A1W6BZK3"/>
<dbReference type="Proteomes" id="UP000192902">
    <property type="component" value="Plasmid pCUN1"/>
</dbReference>
<dbReference type="PANTHER" id="PTHR40588:SF1">
    <property type="entry name" value="MRNA INTERFERASE TOXIN YAFQ"/>
    <property type="match status" value="1"/>
</dbReference>
<dbReference type="EMBL" id="CP020868">
    <property type="protein sequence ID" value="ARJ57460.1"/>
    <property type="molecule type" value="Genomic_DNA"/>
</dbReference>
<dbReference type="NCBIfam" id="TIGR02385">
    <property type="entry name" value="RelE_StbE"/>
    <property type="match status" value="1"/>
</dbReference>
<evidence type="ECO:0000313" key="4">
    <source>
        <dbReference type="Proteomes" id="UP000192902"/>
    </source>
</evidence>
<dbReference type="InterPro" id="IPR035093">
    <property type="entry name" value="RelE/ParE_toxin_dom_sf"/>
</dbReference>
<dbReference type="SUPFAM" id="SSF143011">
    <property type="entry name" value="RelE-like"/>
    <property type="match status" value="1"/>
</dbReference>
<keyword evidence="1" id="KW-1277">Toxin-antitoxin system</keyword>
<dbReference type="Pfam" id="PF15738">
    <property type="entry name" value="YafQ_toxin"/>
    <property type="match status" value="1"/>
</dbReference>
<evidence type="ECO:0000256" key="2">
    <source>
        <dbReference type="PIRSR" id="PIRSR006156-1"/>
    </source>
</evidence>
<dbReference type="PANTHER" id="PTHR40588">
    <property type="entry name" value="MRNA INTERFERASE TOXIN YAFQ"/>
    <property type="match status" value="1"/>
</dbReference>
<dbReference type="GO" id="GO:0006402">
    <property type="term" value="P:mRNA catabolic process"/>
    <property type="evidence" value="ECO:0007669"/>
    <property type="project" value="TreeGrafter"/>
</dbReference>
<dbReference type="InterPro" id="IPR004386">
    <property type="entry name" value="Toxin_YafQ-like"/>
</dbReference>
<evidence type="ECO:0000256" key="1">
    <source>
        <dbReference type="ARBA" id="ARBA00022649"/>
    </source>
</evidence>
<dbReference type="GO" id="GO:0006415">
    <property type="term" value="P:translational termination"/>
    <property type="evidence" value="ECO:0007669"/>
    <property type="project" value="TreeGrafter"/>
</dbReference>
<reference evidence="3 4" key="1">
    <citation type="submission" date="2017-04" db="EMBL/GenBank/DDBJ databases">
        <title>Complete genome sequence of the Campylobacter cuniculorum type strain LMG24588.</title>
        <authorList>
            <person name="Miller W.G."/>
            <person name="Yee E."/>
            <person name="Revez J."/>
            <person name="Bono J.L."/>
            <person name="Rossi M."/>
        </authorList>
    </citation>
    <scope>NUCLEOTIDE SEQUENCE [LARGE SCALE GENOMIC DNA]</scope>
    <source>
        <strain evidence="3 4">LMG 24588</strain>
        <plasmid evidence="4">pcun1</plasmid>
    </source>
</reference>
<sequence>MKYEIKYSTKFKKHYKKLNTKEQQEVITIINHLANDETLEPKYKDHALKGDFIGFRECHLKPDLLLIYQKQDDKLILYCLDIGSHSELF</sequence>
<dbReference type="InterPro" id="IPR007712">
    <property type="entry name" value="RelE/ParE_toxin"/>
</dbReference>
<protein>
    <submittedName>
        <fullName evidence="3">Type II toxin-antitoxin system, YafQ family toxin</fullName>
    </submittedName>
</protein>
<dbReference type="RefSeq" id="WP_085296705.1">
    <property type="nucleotide sequence ID" value="NZ_CP020868.1"/>
</dbReference>
<keyword evidence="3" id="KW-0614">Plasmid</keyword>
<gene>
    <name evidence="3" type="ORF">CCUN_a0003</name>
</gene>
<geneLocation type="plasmid" evidence="4">
    <name>pcun1</name>
</geneLocation>
<dbReference type="GO" id="GO:0004521">
    <property type="term" value="F:RNA endonuclease activity"/>
    <property type="evidence" value="ECO:0007669"/>
    <property type="project" value="TreeGrafter"/>
</dbReference>
<dbReference type="KEGG" id="ccun:CCUN_a0003"/>
<accession>A0A1W6BZK3</accession>
<feature type="active site" description="Proton donor" evidence="2">
    <location>
        <position position="85"/>
    </location>
</feature>
<organism evidence="3 4">
    <name type="scientific">Campylobacter cuniculorum DSM 23162 = LMG 24588</name>
    <dbReference type="NCBI Taxonomy" id="1121267"/>
    <lineage>
        <taxon>Bacteria</taxon>
        <taxon>Pseudomonadati</taxon>
        <taxon>Campylobacterota</taxon>
        <taxon>Epsilonproteobacteria</taxon>
        <taxon>Campylobacterales</taxon>
        <taxon>Campylobacteraceae</taxon>
        <taxon>Campylobacter</taxon>
    </lineage>
</organism>